<keyword evidence="3" id="KW-0645">Protease</keyword>
<dbReference type="InterPro" id="IPR021109">
    <property type="entry name" value="Peptidase_aspartic_dom_sf"/>
</dbReference>
<dbReference type="Gene3D" id="2.40.70.10">
    <property type="entry name" value="Acid Proteases"/>
    <property type="match status" value="2"/>
</dbReference>
<accession>A0A075A0I7</accession>
<dbReference type="AlphaFoldDB" id="A0A075A0I7"/>
<organism evidence="5 6">
    <name type="scientific">Opisthorchis viverrini</name>
    <name type="common">Southeast Asian liver fluke</name>
    <dbReference type="NCBI Taxonomy" id="6198"/>
    <lineage>
        <taxon>Eukaryota</taxon>
        <taxon>Metazoa</taxon>
        <taxon>Spiralia</taxon>
        <taxon>Lophotrochozoa</taxon>
        <taxon>Platyhelminthes</taxon>
        <taxon>Trematoda</taxon>
        <taxon>Digenea</taxon>
        <taxon>Opisthorchiida</taxon>
        <taxon>Opisthorchiata</taxon>
        <taxon>Opisthorchiidae</taxon>
        <taxon>Opisthorchis</taxon>
    </lineage>
</organism>
<dbReference type="InterPro" id="IPR001461">
    <property type="entry name" value="Aspartic_peptidase_A1"/>
</dbReference>
<dbReference type="SUPFAM" id="SSF50630">
    <property type="entry name" value="Acid proteases"/>
    <property type="match status" value="1"/>
</dbReference>
<dbReference type="InterPro" id="IPR001969">
    <property type="entry name" value="Aspartic_peptidase_AS"/>
</dbReference>
<dbReference type="OrthoDB" id="5853681at2759"/>
<keyword evidence="3" id="KW-0064">Aspartyl protease</keyword>
<evidence type="ECO:0000313" key="6">
    <source>
        <dbReference type="Proteomes" id="UP000054324"/>
    </source>
</evidence>
<dbReference type="Pfam" id="PF00026">
    <property type="entry name" value="Asp"/>
    <property type="match status" value="2"/>
</dbReference>
<dbReference type="InterPro" id="IPR033121">
    <property type="entry name" value="PEPTIDASE_A1"/>
</dbReference>
<dbReference type="PROSITE" id="PS51767">
    <property type="entry name" value="PEPTIDASE_A1"/>
    <property type="match status" value="1"/>
</dbReference>
<evidence type="ECO:0000259" key="4">
    <source>
        <dbReference type="PROSITE" id="PS51767"/>
    </source>
</evidence>
<keyword evidence="3" id="KW-0378">Hydrolase</keyword>
<comment type="similarity">
    <text evidence="1 3">Belongs to the peptidase A1 family.</text>
</comment>
<dbReference type="RefSeq" id="XP_009163387.1">
    <property type="nucleotide sequence ID" value="XM_009165123.1"/>
</dbReference>
<feature type="active site" evidence="2">
    <location>
        <position position="27"/>
    </location>
</feature>
<dbReference type="PRINTS" id="PR00792">
    <property type="entry name" value="PEPSIN"/>
</dbReference>
<dbReference type="KEGG" id="ovi:T265_01162"/>
<dbReference type="PANTHER" id="PTHR47966">
    <property type="entry name" value="BETA-SITE APP-CLEAVING ENZYME, ISOFORM A-RELATED"/>
    <property type="match status" value="1"/>
</dbReference>
<dbReference type="InterPro" id="IPR034164">
    <property type="entry name" value="Pepsin-like_dom"/>
</dbReference>
<dbReference type="STRING" id="6198.A0A075A0I7"/>
<evidence type="ECO:0000256" key="2">
    <source>
        <dbReference type="PIRSR" id="PIRSR601461-1"/>
    </source>
</evidence>
<dbReference type="PANTHER" id="PTHR47966:SF51">
    <property type="entry name" value="BETA-SITE APP-CLEAVING ENZYME, ISOFORM A-RELATED"/>
    <property type="match status" value="1"/>
</dbReference>
<protein>
    <recommendedName>
        <fullName evidence="4">Peptidase A1 domain-containing protein</fullName>
    </recommendedName>
</protein>
<evidence type="ECO:0000313" key="5">
    <source>
        <dbReference type="EMBL" id="KER32876.1"/>
    </source>
</evidence>
<dbReference type="EMBL" id="KL596630">
    <property type="protein sequence ID" value="KER32876.1"/>
    <property type="molecule type" value="Genomic_DNA"/>
</dbReference>
<name>A0A075A0I7_OPIVI</name>
<keyword evidence="6" id="KW-1185">Reference proteome</keyword>
<evidence type="ECO:0000256" key="1">
    <source>
        <dbReference type="ARBA" id="ARBA00007447"/>
    </source>
</evidence>
<reference evidence="5 6" key="1">
    <citation type="submission" date="2013-11" db="EMBL/GenBank/DDBJ databases">
        <title>Opisthorchis viverrini - life in the bile duct.</title>
        <authorList>
            <person name="Young N.D."/>
            <person name="Nagarajan N."/>
            <person name="Lin S.J."/>
            <person name="Korhonen P.K."/>
            <person name="Jex A.R."/>
            <person name="Hall R.S."/>
            <person name="Safavi-Hemami H."/>
            <person name="Kaewkong W."/>
            <person name="Bertrand D."/>
            <person name="Gao S."/>
            <person name="Seet Q."/>
            <person name="Wongkham S."/>
            <person name="Teh B.T."/>
            <person name="Wongkham C."/>
            <person name="Intapan P.M."/>
            <person name="Maleewong W."/>
            <person name="Yang X."/>
            <person name="Hu M."/>
            <person name="Wang Z."/>
            <person name="Hofmann A."/>
            <person name="Sternberg P.W."/>
            <person name="Tan P."/>
            <person name="Wang J."/>
            <person name="Gasser R.B."/>
        </authorList>
    </citation>
    <scope>NUCLEOTIDE SEQUENCE [LARGE SCALE GENOMIC DNA]</scope>
</reference>
<dbReference type="CTD" id="20315350"/>
<feature type="active site" evidence="2">
    <location>
        <position position="291"/>
    </location>
</feature>
<gene>
    <name evidence="5" type="ORF">T265_01162</name>
</gene>
<sequence>MLNHWKDFYYGLIGIGTPSKEFRLLFDTGSTVLWVHNRNAQHDLRPFKNIFDPKRSSSFVDDKTGFTAIYSNFAVRGFVGTDIFKLGDQSFKGKFSPVLLFRGEPRQYDWIDGILGLGRRQAYPAFRTTFLDQLLEQGLISRRTFAFVFCKHPLKTGAVIFGEITKDHIPGEVKYVKPSKTETFPNHWVIPIDWSNHTGLFVLPSLFDAHVKHGWTYGSTQINITERQRNTLICKLIWFFKRLTWNPAESLGCDVSRQNRASAIHTYSGASATIALSTDETLATGLNALVDTGTPITYLPADATTQLYALIGVTKYGNRNVVACDRIPSMPTLRFNFGGFELLLEPRQYIFVLIRLLKIHRQPTTGFAQFGAHQASVVSGFRQPYVLLETKLHEISEYTLICKPIWFFRETHLEPS</sequence>
<dbReference type="GeneID" id="20315350"/>
<dbReference type="GO" id="GO:0006508">
    <property type="term" value="P:proteolysis"/>
    <property type="evidence" value="ECO:0007669"/>
    <property type="project" value="UniProtKB-KW"/>
</dbReference>
<evidence type="ECO:0000256" key="3">
    <source>
        <dbReference type="RuleBase" id="RU000454"/>
    </source>
</evidence>
<dbReference type="Proteomes" id="UP000054324">
    <property type="component" value="Unassembled WGS sequence"/>
</dbReference>
<dbReference type="CDD" id="cd05471">
    <property type="entry name" value="pepsin_like"/>
    <property type="match status" value="1"/>
</dbReference>
<proteinExistence type="inferred from homology"/>
<feature type="domain" description="Peptidase A1" evidence="4">
    <location>
        <begin position="9"/>
        <end position="398"/>
    </location>
</feature>
<dbReference type="PROSITE" id="PS00141">
    <property type="entry name" value="ASP_PROTEASE"/>
    <property type="match status" value="2"/>
</dbReference>
<dbReference type="GO" id="GO:0004190">
    <property type="term" value="F:aspartic-type endopeptidase activity"/>
    <property type="evidence" value="ECO:0007669"/>
    <property type="project" value="UniProtKB-KW"/>
</dbReference>